<evidence type="ECO:0000256" key="3">
    <source>
        <dbReference type="ARBA" id="ARBA00022679"/>
    </source>
</evidence>
<dbReference type="PROSITE" id="PS50075">
    <property type="entry name" value="CARRIER"/>
    <property type="match status" value="1"/>
</dbReference>
<feature type="compositionally biased region" description="Basic residues" evidence="4">
    <location>
        <begin position="152"/>
        <end position="168"/>
    </location>
</feature>
<accession>A0ABV5YGC4</accession>
<keyword evidence="1" id="KW-0596">Phosphopantetheine</keyword>
<sequence length="323" mass="35860">MDTIPAEHPLTAVIHTAGILDDATLTSLTPRQLHTVFAPKARAALNLHELTTGLDLAAFVLYSSAAGIMGNPGQANYAAANTLLDALACHRTNHGEPATSIAWGMWTGGMSAHLQRRPRPPRPQRRPPPRRRHRHAPFRHRPLHGRSPAHGLPHRHHQAPRPGRRRATRPALAQPRPRRRPPHRRQRHQCRPHRAATHRTDRPGTTPPAPDPRPNSHRHGPRPRQRERHRPRHRLLDLGLDSLTALELRNRLATATGLQLPATLIFDHPTPTVLAEYLRTRIAPDTAAEPAGNGEVDAAGGDTAIDSMSVDDLIRLVHSEDRN</sequence>
<feature type="compositionally biased region" description="Basic residues" evidence="4">
    <location>
        <begin position="114"/>
        <end position="144"/>
    </location>
</feature>
<feature type="compositionally biased region" description="Basic residues" evidence="4">
    <location>
        <begin position="215"/>
        <end position="233"/>
    </location>
</feature>
<dbReference type="SUPFAM" id="SSF47336">
    <property type="entry name" value="ACP-like"/>
    <property type="match status" value="1"/>
</dbReference>
<comment type="caution">
    <text evidence="6">The sequence shown here is derived from an EMBL/GenBank/DDBJ whole genome shotgun (WGS) entry which is preliminary data.</text>
</comment>
<dbReference type="Proteomes" id="UP001589627">
    <property type="component" value="Unassembled WGS sequence"/>
</dbReference>
<name>A0ABV5YGC4_9ACTN</name>
<dbReference type="InterPro" id="IPR036291">
    <property type="entry name" value="NAD(P)-bd_dom_sf"/>
</dbReference>
<dbReference type="PANTHER" id="PTHR43775:SF51">
    <property type="entry name" value="INACTIVE PHENOLPHTHIOCEROL SYNTHESIS POLYKETIDE SYNTHASE TYPE I PKS1-RELATED"/>
    <property type="match status" value="1"/>
</dbReference>
<dbReference type="SMART" id="SM00822">
    <property type="entry name" value="PKS_KR"/>
    <property type="match status" value="1"/>
</dbReference>
<dbReference type="PROSITE" id="PS00012">
    <property type="entry name" value="PHOSPHOPANTETHEINE"/>
    <property type="match status" value="1"/>
</dbReference>
<dbReference type="InterPro" id="IPR036736">
    <property type="entry name" value="ACP-like_sf"/>
</dbReference>
<dbReference type="SUPFAM" id="SSF51735">
    <property type="entry name" value="NAD(P)-binding Rossmann-fold domains"/>
    <property type="match status" value="1"/>
</dbReference>
<dbReference type="PANTHER" id="PTHR43775">
    <property type="entry name" value="FATTY ACID SYNTHASE"/>
    <property type="match status" value="1"/>
</dbReference>
<dbReference type="RefSeq" id="WP_378203037.1">
    <property type="nucleotide sequence ID" value="NZ_JBHLZP010000121.1"/>
</dbReference>
<feature type="compositionally biased region" description="Basic residues" evidence="4">
    <location>
        <begin position="176"/>
        <end position="197"/>
    </location>
</feature>
<evidence type="ECO:0000259" key="5">
    <source>
        <dbReference type="PROSITE" id="PS50075"/>
    </source>
</evidence>
<dbReference type="InterPro" id="IPR057326">
    <property type="entry name" value="KR_dom"/>
</dbReference>
<keyword evidence="3" id="KW-0808">Transferase</keyword>
<dbReference type="InterPro" id="IPR013968">
    <property type="entry name" value="PKS_KR"/>
</dbReference>
<dbReference type="InterPro" id="IPR020806">
    <property type="entry name" value="PKS_PP-bd"/>
</dbReference>
<dbReference type="InterPro" id="IPR050091">
    <property type="entry name" value="PKS_NRPS_Biosynth_Enz"/>
</dbReference>
<evidence type="ECO:0000313" key="7">
    <source>
        <dbReference type="Proteomes" id="UP001589627"/>
    </source>
</evidence>
<gene>
    <name evidence="6" type="ORF">ACFFNX_18075</name>
</gene>
<protein>
    <submittedName>
        <fullName evidence="6">KR domain-containing protein</fullName>
    </submittedName>
</protein>
<keyword evidence="2" id="KW-0597">Phosphoprotein</keyword>
<dbReference type="Gene3D" id="3.40.50.720">
    <property type="entry name" value="NAD(P)-binding Rossmann-like Domain"/>
    <property type="match status" value="1"/>
</dbReference>
<evidence type="ECO:0000313" key="6">
    <source>
        <dbReference type="EMBL" id="MFB9834095.1"/>
    </source>
</evidence>
<dbReference type="SMART" id="SM00823">
    <property type="entry name" value="PKS_PP"/>
    <property type="match status" value="1"/>
</dbReference>
<feature type="domain" description="Carrier" evidence="5">
    <location>
        <begin position="206"/>
        <end position="282"/>
    </location>
</feature>
<dbReference type="Gene3D" id="1.10.1200.10">
    <property type="entry name" value="ACP-like"/>
    <property type="match status" value="1"/>
</dbReference>
<organism evidence="6 7">
    <name type="scientific">Actinoallomurus acaciae</name>
    <dbReference type="NCBI Taxonomy" id="502577"/>
    <lineage>
        <taxon>Bacteria</taxon>
        <taxon>Bacillati</taxon>
        <taxon>Actinomycetota</taxon>
        <taxon>Actinomycetes</taxon>
        <taxon>Streptosporangiales</taxon>
        <taxon>Thermomonosporaceae</taxon>
        <taxon>Actinoallomurus</taxon>
    </lineage>
</organism>
<dbReference type="InterPro" id="IPR009081">
    <property type="entry name" value="PP-bd_ACP"/>
</dbReference>
<dbReference type="EMBL" id="JBHLZP010000121">
    <property type="protein sequence ID" value="MFB9834095.1"/>
    <property type="molecule type" value="Genomic_DNA"/>
</dbReference>
<dbReference type="Pfam" id="PF08659">
    <property type="entry name" value="KR"/>
    <property type="match status" value="1"/>
</dbReference>
<feature type="region of interest" description="Disordered" evidence="4">
    <location>
        <begin position="111"/>
        <end position="233"/>
    </location>
</feature>
<evidence type="ECO:0000256" key="1">
    <source>
        <dbReference type="ARBA" id="ARBA00022450"/>
    </source>
</evidence>
<reference evidence="6 7" key="1">
    <citation type="submission" date="2024-09" db="EMBL/GenBank/DDBJ databases">
        <authorList>
            <person name="Sun Q."/>
            <person name="Mori K."/>
        </authorList>
    </citation>
    <scope>NUCLEOTIDE SEQUENCE [LARGE SCALE GENOMIC DNA]</scope>
    <source>
        <strain evidence="6 7">TBRC 0563</strain>
    </source>
</reference>
<dbReference type="Pfam" id="PF00550">
    <property type="entry name" value="PP-binding"/>
    <property type="match status" value="1"/>
</dbReference>
<evidence type="ECO:0000256" key="2">
    <source>
        <dbReference type="ARBA" id="ARBA00022553"/>
    </source>
</evidence>
<dbReference type="InterPro" id="IPR006162">
    <property type="entry name" value="Ppantetheine_attach_site"/>
</dbReference>
<keyword evidence="7" id="KW-1185">Reference proteome</keyword>
<proteinExistence type="predicted"/>
<evidence type="ECO:0000256" key="4">
    <source>
        <dbReference type="SAM" id="MobiDB-lite"/>
    </source>
</evidence>